<dbReference type="OrthoDB" id="10261408at2759"/>
<sequence length="205" mass="21828">MAAKSAAKRSTRQRQPPQTFDPAEWSSAGGGRCGDADASAPPKKKVVSSSSRWSAKKDVIGQTSGGKTKLFRRKIAAMKNGGGQVDVASLAGMVGVGHRKIHDTVMQCVQRDINVSSNQFKTSLKQAKDLVFDKGILENKQTSKGGGVFALGKAVGTELEEFKEDKEGNFGDDKHAADVYLDVSASALTAKKSANRKRTTSARRA</sequence>
<evidence type="ECO:0000256" key="1">
    <source>
        <dbReference type="SAM" id="MobiDB-lite"/>
    </source>
</evidence>
<reference evidence="2 3" key="1">
    <citation type="submission" date="2019-07" db="EMBL/GenBank/DDBJ databases">
        <title>Rhodotorula toruloides NBRC10032 genome sequencing.</title>
        <authorList>
            <person name="Shida Y."/>
            <person name="Takaku H."/>
            <person name="Ogasawara W."/>
            <person name="Mori K."/>
        </authorList>
    </citation>
    <scope>NUCLEOTIDE SEQUENCE [LARGE SCALE GENOMIC DNA]</scope>
    <source>
        <strain evidence="2 3">NBRC10032</strain>
    </source>
</reference>
<proteinExistence type="predicted"/>
<dbReference type="AlphaFoldDB" id="A0A511KAR2"/>
<accession>A0A511KAR2</accession>
<dbReference type="Proteomes" id="UP000321518">
    <property type="component" value="Unassembled WGS sequence"/>
</dbReference>
<evidence type="ECO:0000313" key="2">
    <source>
        <dbReference type="EMBL" id="GEM07450.1"/>
    </source>
</evidence>
<feature type="region of interest" description="Disordered" evidence="1">
    <location>
        <begin position="1"/>
        <end position="61"/>
    </location>
</feature>
<comment type="caution">
    <text evidence="2">The sequence shown here is derived from an EMBL/GenBank/DDBJ whole genome shotgun (WGS) entry which is preliminary data.</text>
</comment>
<dbReference type="EMBL" id="BJWK01000003">
    <property type="protein sequence ID" value="GEM07450.1"/>
    <property type="molecule type" value="Genomic_DNA"/>
</dbReference>
<protein>
    <submittedName>
        <fullName evidence="2">Proteophosphoglycan ppg4</fullName>
    </submittedName>
</protein>
<gene>
    <name evidence="2" type="ORF">Rt10032_c03g1467</name>
</gene>
<organism evidence="2 3">
    <name type="scientific">Rhodotorula toruloides</name>
    <name type="common">Yeast</name>
    <name type="synonym">Rhodosporidium toruloides</name>
    <dbReference type="NCBI Taxonomy" id="5286"/>
    <lineage>
        <taxon>Eukaryota</taxon>
        <taxon>Fungi</taxon>
        <taxon>Dikarya</taxon>
        <taxon>Basidiomycota</taxon>
        <taxon>Pucciniomycotina</taxon>
        <taxon>Microbotryomycetes</taxon>
        <taxon>Sporidiobolales</taxon>
        <taxon>Sporidiobolaceae</taxon>
        <taxon>Rhodotorula</taxon>
    </lineage>
</organism>
<feature type="compositionally biased region" description="Basic residues" evidence="1">
    <location>
        <begin position="1"/>
        <end position="12"/>
    </location>
</feature>
<name>A0A511KAR2_RHOTO</name>
<evidence type="ECO:0000313" key="3">
    <source>
        <dbReference type="Proteomes" id="UP000321518"/>
    </source>
</evidence>